<sequence length="140" mass="15399">MAITVRSVEPAPLMEINTTPLIDVMLVLLIMFILTVPIQTHKVPLDLPSGGASVLERQDKNLISTDAAGHMFWNGQGVADLKTLRQYIDLSQNQAAKPELHLKPDPQTRYAVVDGIIAVVKQSQATKFAFEGNERYAGVF</sequence>
<dbReference type="Proteomes" id="UP000570166">
    <property type="component" value="Unassembled WGS sequence"/>
</dbReference>
<evidence type="ECO:0000256" key="13">
    <source>
        <dbReference type="SAM" id="Phobius"/>
    </source>
</evidence>
<dbReference type="Pfam" id="PF02472">
    <property type="entry name" value="ExbD"/>
    <property type="match status" value="1"/>
</dbReference>
<dbReference type="AlphaFoldDB" id="A0A838L457"/>
<evidence type="ECO:0000256" key="12">
    <source>
        <dbReference type="RuleBase" id="RU003879"/>
    </source>
</evidence>
<evidence type="ECO:0000256" key="6">
    <source>
        <dbReference type="ARBA" id="ARBA00022475"/>
    </source>
</evidence>
<evidence type="ECO:0000256" key="11">
    <source>
        <dbReference type="ARBA" id="ARBA00023136"/>
    </source>
</evidence>
<dbReference type="PANTHER" id="PTHR30558">
    <property type="entry name" value="EXBD MEMBRANE COMPONENT OF PMF-DRIVEN MACROMOLECULE IMPORT SYSTEM"/>
    <property type="match status" value="1"/>
</dbReference>
<evidence type="ECO:0000256" key="5">
    <source>
        <dbReference type="ARBA" id="ARBA00022448"/>
    </source>
</evidence>
<keyword evidence="11 13" id="KW-0472">Membrane</keyword>
<evidence type="ECO:0000256" key="7">
    <source>
        <dbReference type="ARBA" id="ARBA00022519"/>
    </source>
</evidence>
<organism evidence="14 15">
    <name type="scientific">Sphingomonas chungangi</name>
    <dbReference type="NCBI Taxonomy" id="2683589"/>
    <lineage>
        <taxon>Bacteria</taxon>
        <taxon>Pseudomonadati</taxon>
        <taxon>Pseudomonadota</taxon>
        <taxon>Alphaproteobacteria</taxon>
        <taxon>Sphingomonadales</taxon>
        <taxon>Sphingomonadaceae</taxon>
        <taxon>Sphingomonas</taxon>
    </lineage>
</organism>
<evidence type="ECO:0000256" key="2">
    <source>
        <dbReference type="ARBA" id="ARBA00004249"/>
    </source>
</evidence>
<comment type="subcellular location">
    <subcellularLocation>
        <location evidence="2">Cell inner membrane</location>
        <topology evidence="2">Single-pass type II membrane protein</topology>
    </subcellularLocation>
    <subcellularLocation>
        <location evidence="12">Cell membrane</location>
        <topology evidence="12">Single-pass type II membrane protein</topology>
    </subcellularLocation>
</comment>
<evidence type="ECO:0000256" key="4">
    <source>
        <dbReference type="ARBA" id="ARBA00011471"/>
    </source>
</evidence>
<accession>A0A838L457</accession>
<name>A0A838L457_9SPHN</name>
<dbReference type="GO" id="GO:0005886">
    <property type="term" value="C:plasma membrane"/>
    <property type="evidence" value="ECO:0007669"/>
    <property type="project" value="UniProtKB-SubCell"/>
</dbReference>
<feature type="transmembrane region" description="Helical" evidence="13">
    <location>
        <begin position="20"/>
        <end position="38"/>
    </location>
</feature>
<dbReference type="GO" id="GO:0015031">
    <property type="term" value="P:protein transport"/>
    <property type="evidence" value="ECO:0007669"/>
    <property type="project" value="UniProtKB-KW"/>
</dbReference>
<evidence type="ECO:0000256" key="1">
    <source>
        <dbReference type="ARBA" id="ARBA00003540"/>
    </source>
</evidence>
<keyword evidence="9 12" id="KW-0653">Protein transport</keyword>
<keyword evidence="8 12" id="KW-0812">Transmembrane</keyword>
<dbReference type="GO" id="GO:0022857">
    <property type="term" value="F:transmembrane transporter activity"/>
    <property type="evidence" value="ECO:0007669"/>
    <property type="project" value="InterPro"/>
</dbReference>
<keyword evidence="5 12" id="KW-0813">Transport</keyword>
<keyword evidence="15" id="KW-1185">Reference proteome</keyword>
<evidence type="ECO:0000313" key="14">
    <source>
        <dbReference type="EMBL" id="MBA2934161.1"/>
    </source>
</evidence>
<comment type="subunit">
    <text evidence="4">The accessory proteins ExbB and ExbD seem to form a complex with TonB.</text>
</comment>
<keyword evidence="10 13" id="KW-1133">Transmembrane helix</keyword>
<dbReference type="EMBL" id="JACEIB010000006">
    <property type="protein sequence ID" value="MBA2934161.1"/>
    <property type="molecule type" value="Genomic_DNA"/>
</dbReference>
<comment type="function">
    <text evidence="1">Involved in the TonB-dependent energy-dependent transport of various receptor-bound substrates.</text>
</comment>
<evidence type="ECO:0000256" key="10">
    <source>
        <dbReference type="ARBA" id="ARBA00022989"/>
    </source>
</evidence>
<protein>
    <submittedName>
        <fullName evidence="14">Biopolymer transporter ExbD</fullName>
    </submittedName>
</protein>
<gene>
    <name evidence="14" type="ORF">HZF05_08615</name>
</gene>
<dbReference type="PANTHER" id="PTHR30558:SF12">
    <property type="entry name" value="BIOPOLYMER TRANSPORT PROTEIN EXBD"/>
    <property type="match status" value="1"/>
</dbReference>
<keyword evidence="7" id="KW-0997">Cell inner membrane</keyword>
<dbReference type="InterPro" id="IPR003400">
    <property type="entry name" value="ExbD"/>
</dbReference>
<evidence type="ECO:0000313" key="15">
    <source>
        <dbReference type="Proteomes" id="UP000570166"/>
    </source>
</evidence>
<comment type="similarity">
    <text evidence="3 12">Belongs to the ExbD/TolR family.</text>
</comment>
<evidence type="ECO:0000256" key="9">
    <source>
        <dbReference type="ARBA" id="ARBA00022927"/>
    </source>
</evidence>
<dbReference type="RefSeq" id="WP_160365676.1">
    <property type="nucleotide sequence ID" value="NZ_JACEIB010000006.1"/>
</dbReference>
<evidence type="ECO:0000256" key="8">
    <source>
        <dbReference type="ARBA" id="ARBA00022692"/>
    </source>
</evidence>
<proteinExistence type="inferred from homology"/>
<keyword evidence="6" id="KW-1003">Cell membrane</keyword>
<comment type="caution">
    <text evidence="14">The sequence shown here is derived from an EMBL/GenBank/DDBJ whole genome shotgun (WGS) entry which is preliminary data.</text>
</comment>
<evidence type="ECO:0000256" key="3">
    <source>
        <dbReference type="ARBA" id="ARBA00005811"/>
    </source>
</evidence>
<reference evidence="14 15" key="1">
    <citation type="submission" date="2020-07" db="EMBL/GenBank/DDBJ databases">
        <authorList>
            <person name="Sun Q."/>
        </authorList>
    </citation>
    <scope>NUCLEOTIDE SEQUENCE [LARGE SCALE GENOMIC DNA]</scope>
    <source>
        <strain evidence="14 15">CGMCC 1.13654</strain>
    </source>
</reference>